<dbReference type="InParanoid" id="A0A0D2AUP0"/>
<dbReference type="AlphaFoldDB" id="A0A0D2AUP0"/>
<proteinExistence type="predicted"/>
<dbReference type="GeneID" id="27313894"/>
<dbReference type="EMBL" id="KN847547">
    <property type="protein sequence ID" value="KIW02869.1"/>
    <property type="molecule type" value="Genomic_DNA"/>
</dbReference>
<keyword evidence="1" id="KW-1133">Transmembrane helix</keyword>
<sequence length="512" mass="59352">MLKDDYLTFIALWLALETISMVTPLCIAVTVLRLVSNHLVPVPAIFAHLALLETLFYLFFFLPRRYVLDQLPPAFTPRTREERRELFYKCIETIPDLNRWFSIWFKGLEVSLLLRENVKTFLAWGFFNKTRVDVEDDEELEEYLREIEMRTGRSYPSGSNQLEPCRVSTDRLCIQHKPLIYYMLTVSIADTLCHILMSNMSFTHYRLPITSAFRMFPLRPLALCSGTISPSPKLSYWYRPHMSRKHSPLLFIHGIGIGLQLYTGLLHALLAQIGRGCEDGQIGILALEIMPISFRITDTLMPREEMVDEIRNILAFHGWTDFVIVAHSFGSILATHLLRRLTRECPTQKHSLVLVDPVTLSIHFAEIPYNFIYRKPRNASELLCSFASRDIGVCPSIMRLFDWTQNVLWLEEIADRPVVVFLAGKDVIIDAEKLRQYLKKNGFMDSSSAKLEVNGRSELNKRTCDGRIVFHRDYNHGEILIRSQGNQELVDAIIQASRQNVWLDRMVKRRLL</sequence>
<dbReference type="Gene3D" id="3.40.50.1820">
    <property type="entry name" value="alpha/beta hydrolase"/>
    <property type="match status" value="1"/>
</dbReference>
<reference evidence="2 3" key="1">
    <citation type="submission" date="2015-01" db="EMBL/GenBank/DDBJ databases">
        <title>The Genome Sequence of Ochroconis gallopava CBS43764.</title>
        <authorList>
            <consortium name="The Broad Institute Genomics Platform"/>
            <person name="Cuomo C."/>
            <person name="de Hoog S."/>
            <person name="Gorbushina A."/>
            <person name="Stielow B."/>
            <person name="Teixiera M."/>
            <person name="Abouelleil A."/>
            <person name="Chapman S.B."/>
            <person name="Priest M."/>
            <person name="Young S.K."/>
            <person name="Wortman J."/>
            <person name="Nusbaum C."/>
            <person name="Birren B."/>
        </authorList>
    </citation>
    <scope>NUCLEOTIDE SEQUENCE [LARGE SCALE GENOMIC DNA]</scope>
    <source>
        <strain evidence="2 3">CBS 43764</strain>
    </source>
</reference>
<dbReference type="SUPFAM" id="SSF53474">
    <property type="entry name" value="alpha/beta-Hydrolases"/>
    <property type="match status" value="1"/>
</dbReference>
<accession>A0A0D2AUP0</accession>
<dbReference type="HOGENOM" id="CLU_027502_2_0_1"/>
<name>A0A0D2AUP0_9PEZI</name>
<protein>
    <recommendedName>
        <fullName evidence="4">AB hydrolase-1 domain-containing protein</fullName>
    </recommendedName>
</protein>
<evidence type="ECO:0008006" key="4">
    <source>
        <dbReference type="Google" id="ProtNLM"/>
    </source>
</evidence>
<dbReference type="PANTHER" id="PTHR37471:SF1">
    <property type="entry name" value="AB HYDROLASE-1 DOMAIN-CONTAINING PROTEIN"/>
    <property type="match status" value="1"/>
</dbReference>
<feature type="transmembrane region" description="Helical" evidence="1">
    <location>
        <begin position="44"/>
        <end position="62"/>
    </location>
</feature>
<evidence type="ECO:0000256" key="1">
    <source>
        <dbReference type="SAM" id="Phobius"/>
    </source>
</evidence>
<keyword evidence="1" id="KW-0812">Transmembrane</keyword>
<dbReference type="Proteomes" id="UP000053259">
    <property type="component" value="Unassembled WGS sequence"/>
</dbReference>
<organism evidence="2 3">
    <name type="scientific">Verruconis gallopava</name>
    <dbReference type="NCBI Taxonomy" id="253628"/>
    <lineage>
        <taxon>Eukaryota</taxon>
        <taxon>Fungi</taxon>
        <taxon>Dikarya</taxon>
        <taxon>Ascomycota</taxon>
        <taxon>Pezizomycotina</taxon>
        <taxon>Dothideomycetes</taxon>
        <taxon>Pleosporomycetidae</taxon>
        <taxon>Venturiales</taxon>
        <taxon>Sympoventuriaceae</taxon>
        <taxon>Verruconis</taxon>
    </lineage>
</organism>
<dbReference type="PANTHER" id="PTHR37471">
    <property type="entry name" value="UNNAMED PRODUCT"/>
    <property type="match status" value="1"/>
</dbReference>
<dbReference type="InterPro" id="IPR029058">
    <property type="entry name" value="AB_hydrolase_fold"/>
</dbReference>
<evidence type="ECO:0000313" key="3">
    <source>
        <dbReference type="Proteomes" id="UP000053259"/>
    </source>
</evidence>
<evidence type="ECO:0000313" key="2">
    <source>
        <dbReference type="EMBL" id="KIW02869.1"/>
    </source>
</evidence>
<dbReference type="RefSeq" id="XP_016212738.1">
    <property type="nucleotide sequence ID" value="XM_016359489.1"/>
</dbReference>
<keyword evidence="1" id="KW-0472">Membrane</keyword>
<dbReference type="VEuPathDB" id="FungiDB:PV09_05921"/>
<dbReference type="OrthoDB" id="6431331at2759"/>
<dbReference type="STRING" id="253628.A0A0D2AUP0"/>
<keyword evidence="3" id="KW-1185">Reference proteome</keyword>
<gene>
    <name evidence="2" type="ORF">PV09_05921</name>
</gene>